<feature type="compositionally biased region" description="Polar residues" evidence="1">
    <location>
        <begin position="966"/>
        <end position="985"/>
    </location>
</feature>
<proteinExistence type="predicted"/>
<dbReference type="OrthoDB" id="2614496at2759"/>
<feature type="compositionally biased region" description="Polar residues" evidence="1">
    <location>
        <begin position="946"/>
        <end position="956"/>
    </location>
</feature>
<feature type="compositionally biased region" description="Polar residues" evidence="1">
    <location>
        <begin position="789"/>
        <end position="798"/>
    </location>
</feature>
<reference evidence="2" key="1">
    <citation type="submission" date="2021-03" db="EMBL/GenBank/DDBJ databases">
        <title>Evolutionary innovations through gain and loss of genes in the ectomycorrhizal Boletales.</title>
        <authorList>
            <person name="Wu G."/>
            <person name="Miyauchi S."/>
            <person name="Morin E."/>
            <person name="Yang Z.-L."/>
            <person name="Xu J."/>
            <person name="Martin F.M."/>
        </authorList>
    </citation>
    <scope>NUCLEOTIDE SEQUENCE</scope>
    <source>
        <strain evidence="2">BR01</strain>
    </source>
</reference>
<feature type="compositionally biased region" description="Low complexity" evidence="1">
    <location>
        <begin position="533"/>
        <end position="555"/>
    </location>
</feature>
<feature type="region of interest" description="Disordered" evidence="1">
    <location>
        <begin position="210"/>
        <end position="234"/>
    </location>
</feature>
<feature type="region of interest" description="Disordered" evidence="1">
    <location>
        <begin position="1128"/>
        <end position="1152"/>
    </location>
</feature>
<feature type="region of interest" description="Disordered" evidence="1">
    <location>
        <begin position="59"/>
        <end position="103"/>
    </location>
</feature>
<evidence type="ECO:0000256" key="1">
    <source>
        <dbReference type="SAM" id="MobiDB-lite"/>
    </source>
</evidence>
<keyword evidence="3" id="KW-1185">Reference proteome</keyword>
<feature type="compositionally biased region" description="Basic and acidic residues" evidence="1">
    <location>
        <begin position="758"/>
        <end position="767"/>
    </location>
</feature>
<protein>
    <submittedName>
        <fullName evidence="2">Uncharacterized protein</fullName>
    </submittedName>
</protein>
<organism evidence="2 3">
    <name type="scientific">Boletus reticuloceps</name>
    <dbReference type="NCBI Taxonomy" id="495285"/>
    <lineage>
        <taxon>Eukaryota</taxon>
        <taxon>Fungi</taxon>
        <taxon>Dikarya</taxon>
        <taxon>Basidiomycota</taxon>
        <taxon>Agaricomycotina</taxon>
        <taxon>Agaricomycetes</taxon>
        <taxon>Agaricomycetidae</taxon>
        <taxon>Boletales</taxon>
        <taxon>Boletineae</taxon>
        <taxon>Boletaceae</taxon>
        <taxon>Boletoideae</taxon>
        <taxon>Boletus</taxon>
    </lineage>
</organism>
<dbReference type="EMBL" id="JAGFBS010000008">
    <property type="protein sequence ID" value="KAG6377897.1"/>
    <property type="molecule type" value="Genomic_DNA"/>
</dbReference>
<feature type="region of interest" description="Disordered" evidence="1">
    <location>
        <begin position="523"/>
        <end position="574"/>
    </location>
</feature>
<feature type="region of interest" description="Disordered" evidence="1">
    <location>
        <begin position="680"/>
        <end position="828"/>
    </location>
</feature>
<name>A0A8I2YV15_9AGAM</name>
<evidence type="ECO:0000313" key="2">
    <source>
        <dbReference type="EMBL" id="KAG6377897.1"/>
    </source>
</evidence>
<dbReference type="AlphaFoldDB" id="A0A8I2YV15"/>
<comment type="caution">
    <text evidence="2">The sequence shown here is derived from an EMBL/GenBank/DDBJ whole genome shotgun (WGS) entry which is preliminary data.</text>
</comment>
<feature type="compositionally biased region" description="Polar residues" evidence="1">
    <location>
        <begin position="523"/>
        <end position="532"/>
    </location>
</feature>
<feature type="region of interest" description="Disordered" evidence="1">
    <location>
        <begin position="1171"/>
        <end position="1198"/>
    </location>
</feature>
<dbReference type="Proteomes" id="UP000683000">
    <property type="component" value="Unassembled WGS sequence"/>
</dbReference>
<feature type="compositionally biased region" description="Acidic residues" evidence="1">
    <location>
        <begin position="809"/>
        <end position="828"/>
    </location>
</feature>
<evidence type="ECO:0000313" key="3">
    <source>
        <dbReference type="Proteomes" id="UP000683000"/>
    </source>
</evidence>
<feature type="region of interest" description="Disordered" evidence="1">
    <location>
        <begin position="843"/>
        <end position="1020"/>
    </location>
</feature>
<sequence length="1198" mass="128386">MPNAINRLARINERWLVHSSGDYGFPASSWDACQLGLCCCLQVSLMVVIQMNTNLTQTDVESAEGHPPASAEQLDEQIGGGRRLPSPPPIQTPTRLRAKVKATERDTGLVRDAGMRRGRLLDDAPPVWAETLIESSIDATEQSRGQLACASVLFAGVASQSLFLTCKTTSRDSQETVARPAVADLPNKDTDMLWEDNIFSSSLPSAVSACPATPPSKCRATSPHPERPAVWIPPTPPLRDLREALAEVQLAKAPQASSSTENPQLADDAANKLTPRAPAPTVPFPCITDFDDTSLNMLDFDLPDRPETLTPPSPILDDAFQGIYTELSNIAGRVGLPFQQVLNRFTHQFSRSCAMNYWNTYQKFHAAHKNQEIERLGDMDLTAVTTVQTMKRCYDKFCEAYPDTWQKILTTFDELEAGNDSGKTFSHRQALFLRLAKHHCHAFAGMAKAHTFETVMIIAGGVVNQDTSLGIVYATPGTENFFQERCRANDNEILAHFKAHIYNKLSLTNVALAFDGPSGTVLTGSRPTTGTVPSGAAPSGAAPSGATLSGPAPSGGWQGAGDRGDRRNGGPCTHAQRVRASLDKDRISGVICHNFPDSVPFPGEDRQRGKAGSKGVADLSLADCSVLLAAFTDSSNDRLYFEHDPKLIADLCGRRLPVIIGAAPQPDSPHAFAKRMFADGSIDRTGPPRRPNLATTRIKKRKKSQLPAMAAQETITIVDSEDSAPRRKGKGKAPAKSAGDTLSLSESDGVREVPPPAVEKRCLSDRKGRPRPAAAAAVTVADDWENKVQDISSPSCSEFQPGEQKGGEDEGASNADEEMSSDDMLSDDDSVLTRKRIFVEVPHLASFGTKGKGKAPEQARKKRRSASLPASSEEECGGSPVPAAIDVESGAQSMTRDRPKPRIVMKKPHDLVGTHNVQDGDDPFSLRKRRVDPPSLSAHSKELHHTSANCATSAASVSLPEKTAEHATTSSQVTVPNHRNVSDQPSMPGPLLESSTQELPSSDPPPPCTPMTKGNAPQDCSSILSAGDTCAQPAMVLHETVRWPPAGGDVPGIPPMPLPGMSQEINITHEPQSAQDGAGVSHEHVPYPTGWFVPPGPGPRFQGYPGPFFNPYGGWGMYPNMNPANMNPAHHSAPTAPLPGGEGLPQAGRQGGVPFDRSGFYFGRQPFTFPNGYPVPNMPGTSDGGHAAQDGTSRGDTK</sequence>
<accession>A0A8I2YV15</accession>
<gene>
    <name evidence="2" type="ORF">JVT61DRAFT_14685</name>
</gene>